<dbReference type="InterPro" id="IPR010982">
    <property type="entry name" value="Lambda_DNA-bd_dom_sf"/>
</dbReference>
<feature type="domain" description="HTH cro/C1-type" evidence="2">
    <location>
        <begin position="7"/>
        <end position="61"/>
    </location>
</feature>
<evidence type="ECO:0000259" key="2">
    <source>
        <dbReference type="PROSITE" id="PS50943"/>
    </source>
</evidence>
<dbReference type="CDD" id="cd00093">
    <property type="entry name" value="HTH_XRE"/>
    <property type="match status" value="1"/>
</dbReference>
<dbReference type="EC" id="3.4.21.88" evidence="3"/>
<keyword evidence="1" id="KW-0238">DNA-binding</keyword>
<gene>
    <name evidence="3" type="ORF">S101395_01880</name>
</gene>
<keyword evidence="3" id="KW-0378">Hydrolase</keyword>
<evidence type="ECO:0000313" key="3">
    <source>
        <dbReference type="EMBL" id="ASB88388.1"/>
    </source>
</evidence>
<reference evidence="3 4" key="1">
    <citation type="submission" date="2017-06" db="EMBL/GenBank/DDBJ databases">
        <title>Genome sequence of Bacillus sonorensis strain SRCM101395.</title>
        <authorList>
            <person name="Cho S.H."/>
        </authorList>
    </citation>
    <scope>NUCLEOTIDE SEQUENCE [LARGE SCALE GENOMIC DNA]</scope>
    <source>
        <strain evidence="3 4">SRCM101395</strain>
    </source>
</reference>
<dbReference type="SMART" id="SM00530">
    <property type="entry name" value="HTH_XRE"/>
    <property type="match status" value="1"/>
</dbReference>
<dbReference type="Proteomes" id="UP000196877">
    <property type="component" value="Chromosome"/>
</dbReference>
<dbReference type="PANTHER" id="PTHR46558">
    <property type="entry name" value="TRACRIPTIONAL REGULATORY PROTEIN-RELATED-RELATED"/>
    <property type="match status" value="1"/>
</dbReference>
<dbReference type="Pfam" id="PF01381">
    <property type="entry name" value="HTH_3"/>
    <property type="match status" value="1"/>
</dbReference>
<dbReference type="Gene3D" id="1.10.260.40">
    <property type="entry name" value="lambda repressor-like DNA-binding domains"/>
    <property type="match status" value="1"/>
</dbReference>
<dbReference type="PANTHER" id="PTHR46558:SF11">
    <property type="entry name" value="HTH-TYPE TRANSCRIPTIONAL REGULATOR XRE"/>
    <property type="match status" value="1"/>
</dbReference>
<name>A0ABM6LHD5_9BACI</name>
<dbReference type="PROSITE" id="PS50943">
    <property type="entry name" value="HTH_CROC1"/>
    <property type="match status" value="1"/>
</dbReference>
<evidence type="ECO:0000313" key="4">
    <source>
        <dbReference type="Proteomes" id="UP000196877"/>
    </source>
</evidence>
<keyword evidence="4" id="KW-1185">Reference proteome</keyword>
<evidence type="ECO:0000256" key="1">
    <source>
        <dbReference type="ARBA" id="ARBA00023125"/>
    </source>
</evidence>
<sequence length="115" mass="13575">MTFGDRIKHLRKEKGLSQQELADRLSLNRSTYARYELESTQADYDTLKKLANFFGVSIDFLLTGKEHEGSSDDMWKELLNPKTQVLFKDLKDAPEEKIDELIQFWEFIKNRDKTK</sequence>
<protein>
    <submittedName>
        <fullName evidence="3">Repressor LexA</fullName>
        <ecNumber evidence="3">3.4.21.88</ecNumber>
    </submittedName>
</protein>
<dbReference type="InterPro" id="IPR001387">
    <property type="entry name" value="Cro/C1-type_HTH"/>
</dbReference>
<dbReference type="RefSeq" id="WP_088272794.1">
    <property type="nucleotide sequence ID" value="NZ_BORD01000005.1"/>
</dbReference>
<proteinExistence type="predicted"/>
<accession>A0ABM6LHD5</accession>
<dbReference type="EMBL" id="CP021920">
    <property type="protein sequence ID" value="ASB88388.1"/>
    <property type="molecule type" value="Genomic_DNA"/>
</dbReference>
<dbReference type="GO" id="GO:0004252">
    <property type="term" value="F:serine-type endopeptidase activity"/>
    <property type="evidence" value="ECO:0007669"/>
    <property type="project" value="UniProtKB-EC"/>
</dbReference>
<dbReference type="SUPFAM" id="SSF47413">
    <property type="entry name" value="lambda repressor-like DNA-binding domains"/>
    <property type="match status" value="1"/>
</dbReference>
<organism evidence="3 4">
    <name type="scientific">Bacillus sonorensis</name>
    <dbReference type="NCBI Taxonomy" id="119858"/>
    <lineage>
        <taxon>Bacteria</taxon>
        <taxon>Bacillati</taxon>
        <taxon>Bacillota</taxon>
        <taxon>Bacilli</taxon>
        <taxon>Bacillales</taxon>
        <taxon>Bacillaceae</taxon>
        <taxon>Bacillus</taxon>
    </lineage>
</organism>